<proteinExistence type="inferred from homology"/>
<keyword evidence="8" id="KW-1185">Reference proteome</keyword>
<feature type="region of interest" description="Disordered" evidence="7">
    <location>
        <begin position="1"/>
        <end position="72"/>
    </location>
</feature>
<feature type="region of interest" description="Disordered" evidence="7">
    <location>
        <begin position="103"/>
        <end position="124"/>
    </location>
</feature>
<feature type="non-terminal residue" evidence="9">
    <location>
        <position position="1"/>
    </location>
</feature>
<gene>
    <name evidence="9" type="primary">MAP7D1</name>
</gene>
<dbReference type="Pfam" id="PF05672">
    <property type="entry name" value="MAP7"/>
    <property type="match status" value="1"/>
</dbReference>
<dbReference type="PANTHER" id="PTHR15073:SF2">
    <property type="entry name" value="MAP7 DOMAIN-CONTAINING PROTEIN 1"/>
    <property type="match status" value="1"/>
</dbReference>
<keyword evidence="5" id="KW-0206">Cytoskeleton</keyword>
<evidence type="ECO:0000313" key="9">
    <source>
        <dbReference type="RefSeq" id="XP_030918893.1"/>
    </source>
</evidence>
<dbReference type="RefSeq" id="XP_030918893.1">
    <property type="nucleotide sequence ID" value="XM_031063033.1"/>
</dbReference>
<feature type="coiled-coil region" evidence="6">
    <location>
        <begin position="251"/>
        <end position="287"/>
    </location>
</feature>
<dbReference type="GO" id="GO:0000226">
    <property type="term" value="P:microtubule cytoskeleton organization"/>
    <property type="evidence" value="ECO:0007669"/>
    <property type="project" value="InterPro"/>
</dbReference>
<dbReference type="CTD" id="55700"/>
<sequence>PPAPAAAEGAPPDAKSSLGATAGPSKDVSPRSSRPSPSPAASPRPKQDAQKAQARHKQAKERREERAKYLGMELGGKVDGREAGAKELCWVMGNPISRGELSLGANCSAGSSAHQAERQRQKLEKNKERYEAAIQRSVKKTWAEIRQQRWSWAGALHHGSPAHKDGASRCSVSAVNLPKHVDSIINKRLSKSSATLWNSPSRNRSLQLSPWESSIVDRLMTPTLSFLARSRSAVTLAGNGKEQVIPSCPAVAQKEEAEVRAREEAERQRLEREKHFQREEQERLERKKRLEEIMKRTRKSDAADTKKKDDKKVVNGKAAEQEDVPGREKHLGPIPKAEELPETETPSAGTPGGTKGLVGEGLQPSSKEAAALVNGVQPGKHENGFSGSEGSKELRDLSHHGGSPGSIIPFGDKEPFLKQAVVKPPQVTEVL</sequence>
<name>A0A8N5I2G8_GEOFO</name>
<feature type="region of interest" description="Disordered" evidence="7">
    <location>
        <begin position="295"/>
        <end position="412"/>
    </location>
</feature>
<accession>A0A8N5I2G8</accession>
<keyword evidence="4 6" id="KW-0175">Coiled coil</keyword>
<keyword evidence="3" id="KW-0963">Cytoplasm</keyword>
<evidence type="ECO:0000256" key="4">
    <source>
        <dbReference type="ARBA" id="ARBA00023054"/>
    </source>
</evidence>
<dbReference type="GO" id="GO:0015630">
    <property type="term" value="C:microtubule cytoskeleton"/>
    <property type="evidence" value="ECO:0007669"/>
    <property type="project" value="InterPro"/>
</dbReference>
<evidence type="ECO:0000256" key="3">
    <source>
        <dbReference type="ARBA" id="ARBA00022490"/>
    </source>
</evidence>
<comment type="similarity">
    <text evidence="2">Belongs to the MAP7 family.</text>
</comment>
<feature type="compositionally biased region" description="Basic and acidic residues" evidence="7">
    <location>
        <begin position="115"/>
        <end position="124"/>
    </location>
</feature>
<reference evidence="9" key="1">
    <citation type="submission" date="2025-08" db="UniProtKB">
        <authorList>
            <consortium name="RefSeq"/>
        </authorList>
    </citation>
    <scope>IDENTIFICATION</scope>
</reference>
<dbReference type="AlphaFoldDB" id="A0A8N5I2G8"/>
<dbReference type="PANTHER" id="PTHR15073">
    <property type="entry name" value="MICROTUBULE-ASSOCIATED PROTEIN"/>
    <property type="match status" value="1"/>
</dbReference>
<comment type="subcellular location">
    <subcellularLocation>
        <location evidence="1">Cytoplasm</location>
        <location evidence="1">Cytoskeleton</location>
    </subcellularLocation>
</comment>
<feature type="compositionally biased region" description="Low complexity" evidence="7">
    <location>
        <begin position="1"/>
        <end position="14"/>
    </location>
</feature>
<dbReference type="Proteomes" id="UP000504602">
    <property type="component" value="Unplaced"/>
</dbReference>
<evidence type="ECO:0000313" key="8">
    <source>
        <dbReference type="Proteomes" id="UP000504602"/>
    </source>
</evidence>
<feature type="compositionally biased region" description="Gly residues" evidence="7">
    <location>
        <begin position="350"/>
        <end position="359"/>
    </location>
</feature>
<evidence type="ECO:0000256" key="2">
    <source>
        <dbReference type="ARBA" id="ARBA00007525"/>
    </source>
</evidence>
<protein>
    <submittedName>
        <fullName evidence="9">MAP7 domain-containing protein 1</fullName>
    </submittedName>
</protein>
<dbReference type="GeneID" id="115948697"/>
<evidence type="ECO:0000256" key="5">
    <source>
        <dbReference type="ARBA" id="ARBA00023212"/>
    </source>
</evidence>
<dbReference type="InterPro" id="IPR008604">
    <property type="entry name" value="MAP7_fam"/>
</dbReference>
<evidence type="ECO:0000256" key="7">
    <source>
        <dbReference type="SAM" id="MobiDB-lite"/>
    </source>
</evidence>
<feature type="compositionally biased region" description="Basic and acidic residues" evidence="7">
    <location>
        <begin position="390"/>
        <end position="399"/>
    </location>
</feature>
<organism evidence="8 9">
    <name type="scientific">Geospiza fortis</name>
    <name type="common">Medium ground-finch</name>
    <dbReference type="NCBI Taxonomy" id="48883"/>
    <lineage>
        <taxon>Eukaryota</taxon>
        <taxon>Metazoa</taxon>
        <taxon>Chordata</taxon>
        <taxon>Craniata</taxon>
        <taxon>Vertebrata</taxon>
        <taxon>Euteleostomi</taxon>
        <taxon>Archelosauria</taxon>
        <taxon>Archosauria</taxon>
        <taxon>Dinosauria</taxon>
        <taxon>Saurischia</taxon>
        <taxon>Theropoda</taxon>
        <taxon>Coelurosauria</taxon>
        <taxon>Aves</taxon>
        <taxon>Neognathae</taxon>
        <taxon>Neoaves</taxon>
        <taxon>Telluraves</taxon>
        <taxon>Australaves</taxon>
        <taxon>Passeriformes</taxon>
        <taxon>Thraupidae</taxon>
        <taxon>Geospiza</taxon>
    </lineage>
</organism>
<feature type="compositionally biased region" description="Basic and acidic residues" evidence="7">
    <location>
        <begin position="295"/>
        <end position="313"/>
    </location>
</feature>
<dbReference type="OrthoDB" id="10066352at2759"/>
<feature type="compositionally biased region" description="Basic and acidic residues" evidence="7">
    <location>
        <begin position="324"/>
        <end position="339"/>
    </location>
</feature>
<dbReference type="InterPro" id="IPR051483">
    <property type="entry name" value="MAP7_domain-containing"/>
</dbReference>
<evidence type="ECO:0000256" key="6">
    <source>
        <dbReference type="SAM" id="Coils"/>
    </source>
</evidence>
<evidence type="ECO:0000256" key="1">
    <source>
        <dbReference type="ARBA" id="ARBA00004245"/>
    </source>
</evidence>